<dbReference type="VEuPathDB" id="FungiDB:SDRG_16171"/>
<protein>
    <submittedName>
        <fullName evidence="2">Uncharacterized protein</fullName>
    </submittedName>
</protein>
<reference evidence="2 3" key="1">
    <citation type="submission" date="2012-04" db="EMBL/GenBank/DDBJ databases">
        <title>The Genome Sequence of Saprolegnia declina VS20.</title>
        <authorList>
            <consortium name="The Broad Institute Genome Sequencing Platform"/>
            <person name="Russ C."/>
            <person name="Nusbaum C."/>
            <person name="Tyler B."/>
            <person name="van West P."/>
            <person name="Dieguez-Uribeondo J."/>
            <person name="de Bruijn I."/>
            <person name="Tripathy S."/>
            <person name="Jiang R."/>
            <person name="Young S.K."/>
            <person name="Zeng Q."/>
            <person name="Gargeya S."/>
            <person name="Fitzgerald M."/>
            <person name="Haas B."/>
            <person name="Abouelleil A."/>
            <person name="Alvarado L."/>
            <person name="Arachchi H.M."/>
            <person name="Berlin A."/>
            <person name="Chapman S.B."/>
            <person name="Goldberg J."/>
            <person name="Griggs A."/>
            <person name="Gujja S."/>
            <person name="Hansen M."/>
            <person name="Howarth C."/>
            <person name="Imamovic A."/>
            <person name="Larimer J."/>
            <person name="McCowen C."/>
            <person name="Montmayeur A."/>
            <person name="Murphy C."/>
            <person name="Neiman D."/>
            <person name="Pearson M."/>
            <person name="Priest M."/>
            <person name="Roberts A."/>
            <person name="Saif S."/>
            <person name="Shea T."/>
            <person name="Sisk P."/>
            <person name="Sykes S."/>
            <person name="Wortman J."/>
            <person name="Nusbaum C."/>
            <person name="Birren B."/>
        </authorList>
    </citation>
    <scope>NUCLEOTIDE SEQUENCE [LARGE SCALE GENOMIC DNA]</scope>
    <source>
        <strain evidence="2 3">VS20</strain>
    </source>
</reference>
<proteinExistence type="predicted"/>
<feature type="chain" id="PRO_5004583688" evidence="1">
    <location>
        <begin position="19"/>
        <end position="103"/>
    </location>
</feature>
<gene>
    <name evidence="2" type="ORF">SDRG_16171</name>
</gene>
<name>T0R1W5_SAPDV</name>
<feature type="signal peptide" evidence="1">
    <location>
        <begin position="1"/>
        <end position="18"/>
    </location>
</feature>
<dbReference type="RefSeq" id="XP_008620592.1">
    <property type="nucleotide sequence ID" value="XM_008622370.1"/>
</dbReference>
<evidence type="ECO:0000256" key="1">
    <source>
        <dbReference type="SAM" id="SignalP"/>
    </source>
</evidence>
<organism evidence="2 3">
    <name type="scientific">Saprolegnia diclina (strain VS20)</name>
    <dbReference type="NCBI Taxonomy" id="1156394"/>
    <lineage>
        <taxon>Eukaryota</taxon>
        <taxon>Sar</taxon>
        <taxon>Stramenopiles</taxon>
        <taxon>Oomycota</taxon>
        <taxon>Saprolegniomycetes</taxon>
        <taxon>Saprolegniales</taxon>
        <taxon>Saprolegniaceae</taxon>
        <taxon>Saprolegnia</taxon>
    </lineage>
</organism>
<keyword evidence="3" id="KW-1185">Reference proteome</keyword>
<sequence>MIHAATILVAALATSAAAADVFGPESLDLVREFEEWKASEVGQQAIESGFVPTIEANGRQEGAESEDAIQLERFQETKKIVEQLNKEHPEAEFSVHNPLRLLS</sequence>
<dbReference type="EMBL" id="JH767247">
    <property type="protein sequence ID" value="EQC25983.1"/>
    <property type="molecule type" value="Genomic_DNA"/>
</dbReference>
<dbReference type="InParanoid" id="T0R1W5"/>
<evidence type="ECO:0000313" key="3">
    <source>
        <dbReference type="Proteomes" id="UP000030762"/>
    </source>
</evidence>
<dbReference type="AlphaFoldDB" id="T0R1W5"/>
<evidence type="ECO:0000313" key="2">
    <source>
        <dbReference type="EMBL" id="EQC25983.1"/>
    </source>
</evidence>
<keyword evidence="1" id="KW-0732">Signal</keyword>
<dbReference type="Proteomes" id="UP000030762">
    <property type="component" value="Unassembled WGS sequence"/>
</dbReference>
<accession>T0R1W5</accession>
<dbReference type="GeneID" id="19956898"/>